<proteinExistence type="predicted"/>
<reference evidence="1 2" key="1">
    <citation type="submission" date="2017-06" db="EMBL/GenBank/DDBJ databases">
        <title>Complete genome sequence of Paenibacillus donghaensis KCTC 13049T isolated from East Sea sediment, South Korea.</title>
        <authorList>
            <person name="Jung B.K."/>
            <person name="Hong S.-J."/>
            <person name="Shin J.-H."/>
        </authorList>
    </citation>
    <scope>NUCLEOTIDE SEQUENCE [LARGE SCALE GENOMIC DNA]</scope>
    <source>
        <strain evidence="1 2">KCTC 13049</strain>
    </source>
</reference>
<evidence type="ECO:0000313" key="1">
    <source>
        <dbReference type="EMBL" id="ASA19524.1"/>
    </source>
</evidence>
<dbReference type="AlphaFoldDB" id="A0A2Z2K507"/>
<dbReference type="RefSeq" id="WP_087913549.1">
    <property type="nucleotide sequence ID" value="NZ_CP021780.1"/>
</dbReference>
<dbReference type="Proteomes" id="UP000249890">
    <property type="component" value="Chromosome"/>
</dbReference>
<accession>A0A2Z2K507</accession>
<evidence type="ECO:0000313" key="2">
    <source>
        <dbReference type="Proteomes" id="UP000249890"/>
    </source>
</evidence>
<name>A0A2Z2K507_9BACL</name>
<gene>
    <name evidence="1" type="ORF">B9T62_01000</name>
</gene>
<dbReference type="EMBL" id="CP021780">
    <property type="protein sequence ID" value="ASA19524.1"/>
    <property type="molecule type" value="Genomic_DNA"/>
</dbReference>
<organism evidence="1 2">
    <name type="scientific">Paenibacillus donghaensis</name>
    <dbReference type="NCBI Taxonomy" id="414771"/>
    <lineage>
        <taxon>Bacteria</taxon>
        <taxon>Bacillati</taxon>
        <taxon>Bacillota</taxon>
        <taxon>Bacilli</taxon>
        <taxon>Bacillales</taxon>
        <taxon>Paenibacillaceae</taxon>
        <taxon>Paenibacillus</taxon>
    </lineage>
</organism>
<dbReference type="KEGG" id="pdh:B9T62_01000"/>
<keyword evidence="2" id="KW-1185">Reference proteome</keyword>
<sequence length="250" mass="27293">MLDITGNDISELNDTDLRSLVGLLCEAELRSLGLPTAGVTWGGHQNASDGGMDVRVDISSELQSDSFLPRSITGFQVKKPDMPKAAIINEMRPNNKLRQVIRDLADNNGAYIIVSSQGSTADSTLKNRKAAMQTAVCDCLTASQLKVDFYDRERIAGWVRSHPALILWVRHKIGRPIQGWKSYGNWANCPGGIEEAYITDGSIRLYKTTSPKSGALSVTKGIEELRNILRHPGSSVRSVGLSDVGKTRLI</sequence>
<dbReference type="OrthoDB" id="8910972at2"/>
<protein>
    <submittedName>
        <fullName evidence="1">Uncharacterized protein</fullName>
    </submittedName>
</protein>